<gene>
    <name evidence="2" type="ORF">CR513_55067</name>
</gene>
<keyword evidence="1" id="KW-1133">Transmembrane helix</keyword>
<comment type="caution">
    <text evidence="2">The sequence shown here is derived from an EMBL/GenBank/DDBJ whole genome shotgun (WGS) entry which is preliminary data.</text>
</comment>
<sequence>MYARVCTRCNIDFMVVTCRGVQYPKRESNNSFCFFYYTRTCFTTATHAIWLRNLMMKLHIMNSIARPLRIFFMITMLQCFIQKIIQASNGSKYLKLKYLIVRDLVKDGIVVVKYVDMDFMLADTLTKRLKHLIFQKTC</sequence>
<dbReference type="AlphaFoldDB" id="A0A371EJI4"/>
<keyword evidence="3" id="KW-1185">Reference proteome</keyword>
<keyword evidence="1" id="KW-0472">Membrane</keyword>
<protein>
    <recommendedName>
        <fullName evidence="4">Copia protein</fullName>
    </recommendedName>
</protein>
<evidence type="ECO:0000256" key="1">
    <source>
        <dbReference type="SAM" id="Phobius"/>
    </source>
</evidence>
<feature type="transmembrane region" description="Helical" evidence="1">
    <location>
        <begin position="34"/>
        <end position="55"/>
    </location>
</feature>
<feature type="non-terminal residue" evidence="2">
    <location>
        <position position="1"/>
    </location>
</feature>
<name>A0A371EJI4_MUCPR</name>
<dbReference type="EMBL" id="QJKJ01013552">
    <property type="protein sequence ID" value="RDX66191.1"/>
    <property type="molecule type" value="Genomic_DNA"/>
</dbReference>
<evidence type="ECO:0000313" key="3">
    <source>
        <dbReference type="Proteomes" id="UP000257109"/>
    </source>
</evidence>
<evidence type="ECO:0008006" key="4">
    <source>
        <dbReference type="Google" id="ProtNLM"/>
    </source>
</evidence>
<keyword evidence="1" id="KW-0812">Transmembrane</keyword>
<proteinExistence type="predicted"/>
<accession>A0A371EJI4</accession>
<organism evidence="2 3">
    <name type="scientific">Mucuna pruriens</name>
    <name type="common">Velvet bean</name>
    <name type="synonym">Dolichos pruriens</name>
    <dbReference type="NCBI Taxonomy" id="157652"/>
    <lineage>
        <taxon>Eukaryota</taxon>
        <taxon>Viridiplantae</taxon>
        <taxon>Streptophyta</taxon>
        <taxon>Embryophyta</taxon>
        <taxon>Tracheophyta</taxon>
        <taxon>Spermatophyta</taxon>
        <taxon>Magnoliopsida</taxon>
        <taxon>eudicotyledons</taxon>
        <taxon>Gunneridae</taxon>
        <taxon>Pentapetalae</taxon>
        <taxon>rosids</taxon>
        <taxon>fabids</taxon>
        <taxon>Fabales</taxon>
        <taxon>Fabaceae</taxon>
        <taxon>Papilionoideae</taxon>
        <taxon>50 kb inversion clade</taxon>
        <taxon>NPAAA clade</taxon>
        <taxon>indigoferoid/millettioid clade</taxon>
        <taxon>Phaseoleae</taxon>
        <taxon>Mucuna</taxon>
    </lineage>
</organism>
<dbReference type="OrthoDB" id="3344688at2759"/>
<dbReference type="Proteomes" id="UP000257109">
    <property type="component" value="Unassembled WGS sequence"/>
</dbReference>
<evidence type="ECO:0000313" key="2">
    <source>
        <dbReference type="EMBL" id="RDX66191.1"/>
    </source>
</evidence>
<reference evidence="2" key="1">
    <citation type="submission" date="2018-05" db="EMBL/GenBank/DDBJ databases">
        <title>Draft genome of Mucuna pruriens seed.</title>
        <authorList>
            <person name="Nnadi N.E."/>
            <person name="Vos R."/>
            <person name="Hasami M.H."/>
            <person name="Devisetty U.K."/>
            <person name="Aguiy J.C."/>
        </authorList>
    </citation>
    <scope>NUCLEOTIDE SEQUENCE [LARGE SCALE GENOMIC DNA]</scope>
    <source>
        <strain evidence="2">JCA_2017</strain>
    </source>
</reference>